<name>A0AAD8FJF1_BIOPF</name>
<protein>
    <submittedName>
        <fullName evidence="2">Polyadenylate-binding protein</fullName>
    </submittedName>
</protein>
<evidence type="ECO:0000313" key="3">
    <source>
        <dbReference type="Proteomes" id="UP001233172"/>
    </source>
</evidence>
<dbReference type="GO" id="GO:0090263">
    <property type="term" value="P:positive regulation of canonical Wnt signaling pathway"/>
    <property type="evidence" value="ECO:0007669"/>
    <property type="project" value="TreeGrafter"/>
</dbReference>
<keyword evidence="3" id="KW-1185">Reference proteome</keyword>
<dbReference type="Pfam" id="PF00658">
    <property type="entry name" value="MLLE"/>
    <property type="match status" value="3"/>
</dbReference>
<evidence type="ECO:0000259" key="1">
    <source>
        <dbReference type="PROSITE" id="PS51309"/>
    </source>
</evidence>
<dbReference type="InterPro" id="IPR002004">
    <property type="entry name" value="PABP_HYD_C"/>
</dbReference>
<dbReference type="GO" id="GO:0003723">
    <property type="term" value="F:RNA binding"/>
    <property type="evidence" value="ECO:0007669"/>
    <property type="project" value="InterPro"/>
</dbReference>
<feature type="domain" description="PABC" evidence="1">
    <location>
        <begin position="1"/>
        <end position="84"/>
    </location>
</feature>
<gene>
    <name evidence="2" type="ORF">Bpfe_005124</name>
</gene>
<dbReference type="PANTHER" id="PTHR46276">
    <property type="entry name" value="E3 UBIQUITIN-PROTEIN LIGASE UBR5"/>
    <property type="match status" value="1"/>
</dbReference>
<comment type="caution">
    <text evidence="2">The sequence shown here is derived from an EMBL/GenBank/DDBJ whole genome shotgun (WGS) entry which is preliminary data.</text>
</comment>
<dbReference type="SUPFAM" id="SSF63570">
    <property type="entry name" value="PABC (PABP) domain"/>
    <property type="match status" value="3"/>
</dbReference>
<dbReference type="PANTHER" id="PTHR46276:SF1">
    <property type="entry name" value="E3 UBIQUITIN-PROTEIN LIGASE UBR5"/>
    <property type="match status" value="1"/>
</dbReference>
<organism evidence="2 3">
    <name type="scientific">Biomphalaria pfeifferi</name>
    <name type="common">Bloodfluke planorb</name>
    <name type="synonym">Freshwater snail</name>
    <dbReference type="NCBI Taxonomy" id="112525"/>
    <lineage>
        <taxon>Eukaryota</taxon>
        <taxon>Metazoa</taxon>
        <taxon>Spiralia</taxon>
        <taxon>Lophotrochozoa</taxon>
        <taxon>Mollusca</taxon>
        <taxon>Gastropoda</taxon>
        <taxon>Heterobranchia</taxon>
        <taxon>Euthyneura</taxon>
        <taxon>Panpulmonata</taxon>
        <taxon>Hygrophila</taxon>
        <taxon>Lymnaeoidea</taxon>
        <taxon>Planorbidae</taxon>
        <taxon>Biomphalaria</taxon>
    </lineage>
</organism>
<dbReference type="GO" id="GO:0005634">
    <property type="term" value="C:nucleus"/>
    <property type="evidence" value="ECO:0007669"/>
    <property type="project" value="TreeGrafter"/>
</dbReference>
<reference evidence="2" key="2">
    <citation type="submission" date="2023-04" db="EMBL/GenBank/DDBJ databases">
        <authorList>
            <person name="Bu L."/>
            <person name="Lu L."/>
            <person name="Laidemitt M.R."/>
            <person name="Zhang S.M."/>
            <person name="Mutuku M."/>
            <person name="Mkoji G."/>
            <person name="Steinauer M."/>
            <person name="Loker E.S."/>
        </authorList>
    </citation>
    <scope>NUCLEOTIDE SEQUENCE</scope>
    <source>
        <strain evidence="2">KasaAsao</strain>
        <tissue evidence="2">Whole Snail</tissue>
    </source>
</reference>
<sequence>MAFSNVPTTKDVLGEHLFYKVEESLSTYFANYEVLPHGQSSPAEKITGMLLERSIKDVNHMLTDQMFLLDNIHEALVFLIEDKLSDKLLQQTSSKSLCCDELGEILYFKVRKLEGNHASCITGMLLDQDISSLVSLLRDDNLLKMAVNKAKESLHSHEPSRLADSNVVDKDNIAFQCPVSNNIDCPVCSQYDVENCKESLGLHIFNEVIKVHPDINTASKLTGMVLEMDQSSLRNIISKKHLIQGVIDKAFKTLINSS</sequence>
<dbReference type="EMBL" id="JASAOG010000013">
    <property type="protein sequence ID" value="KAK0065691.1"/>
    <property type="molecule type" value="Genomic_DNA"/>
</dbReference>
<accession>A0AAD8FJF1</accession>
<reference evidence="2" key="1">
    <citation type="journal article" date="2023" name="PLoS Negl. Trop. Dis.">
        <title>A genome sequence for Biomphalaria pfeifferi, the major vector snail for the human-infecting parasite Schistosoma mansoni.</title>
        <authorList>
            <person name="Bu L."/>
            <person name="Lu L."/>
            <person name="Laidemitt M.R."/>
            <person name="Zhang S.M."/>
            <person name="Mutuku M."/>
            <person name="Mkoji G."/>
            <person name="Steinauer M."/>
            <person name="Loker E.S."/>
        </authorList>
    </citation>
    <scope>NUCLEOTIDE SEQUENCE</scope>
    <source>
        <strain evidence="2">KasaAsao</strain>
    </source>
</reference>
<dbReference type="Gene3D" id="1.10.1900.10">
    <property type="entry name" value="c-terminal domain of poly(a) binding protein"/>
    <property type="match status" value="3"/>
</dbReference>
<dbReference type="GO" id="GO:0034450">
    <property type="term" value="F:ubiquitin-ubiquitin ligase activity"/>
    <property type="evidence" value="ECO:0007669"/>
    <property type="project" value="TreeGrafter"/>
</dbReference>
<evidence type="ECO:0000313" key="2">
    <source>
        <dbReference type="EMBL" id="KAK0065691.1"/>
    </source>
</evidence>
<dbReference type="PROSITE" id="PS51309">
    <property type="entry name" value="PABC"/>
    <property type="match status" value="1"/>
</dbReference>
<dbReference type="GO" id="GO:0005737">
    <property type="term" value="C:cytoplasm"/>
    <property type="evidence" value="ECO:0007669"/>
    <property type="project" value="TreeGrafter"/>
</dbReference>
<dbReference type="GO" id="GO:0000209">
    <property type="term" value="P:protein polyubiquitination"/>
    <property type="evidence" value="ECO:0007669"/>
    <property type="project" value="TreeGrafter"/>
</dbReference>
<dbReference type="AlphaFoldDB" id="A0AAD8FJF1"/>
<dbReference type="Proteomes" id="UP001233172">
    <property type="component" value="Unassembled WGS sequence"/>
</dbReference>
<dbReference type="SMART" id="SM00517">
    <property type="entry name" value="PolyA"/>
    <property type="match status" value="3"/>
</dbReference>
<dbReference type="InterPro" id="IPR036053">
    <property type="entry name" value="PABP-dom"/>
</dbReference>
<proteinExistence type="predicted"/>